<evidence type="ECO:0000313" key="1">
    <source>
        <dbReference type="EMBL" id="KAI9184743.1"/>
    </source>
</evidence>
<dbReference type="Proteomes" id="UP001064489">
    <property type="component" value="Chromosome 3"/>
</dbReference>
<evidence type="ECO:0000313" key="2">
    <source>
        <dbReference type="Proteomes" id="UP001064489"/>
    </source>
</evidence>
<protein>
    <submittedName>
        <fullName evidence="1">Uncharacterized protein</fullName>
    </submittedName>
</protein>
<comment type="caution">
    <text evidence="1">The sequence shown here is derived from an EMBL/GenBank/DDBJ whole genome shotgun (WGS) entry which is preliminary data.</text>
</comment>
<reference evidence="1" key="1">
    <citation type="journal article" date="2022" name="Plant J.">
        <title>Strategies of tolerance reflected in two North American maple genomes.</title>
        <authorList>
            <person name="McEvoy S.L."/>
            <person name="Sezen U.U."/>
            <person name="Trouern-Trend A."/>
            <person name="McMahon S.M."/>
            <person name="Schaberg P.G."/>
            <person name="Yang J."/>
            <person name="Wegrzyn J.L."/>
            <person name="Swenson N.G."/>
        </authorList>
    </citation>
    <scope>NUCLEOTIDE SEQUENCE</scope>
    <source>
        <strain evidence="1">91603</strain>
    </source>
</reference>
<dbReference type="AlphaFoldDB" id="A0AAD5NW00"/>
<reference evidence="1" key="2">
    <citation type="submission" date="2023-02" db="EMBL/GenBank/DDBJ databases">
        <authorList>
            <person name="Swenson N.G."/>
            <person name="Wegrzyn J.L."/>
            <person name="Mcevoy S.L."/>
        </authorList>
    </citation>
    <scope>NUCLEOTIDE SEQUENCE</scope>
    <source>
        <strain evidence="1">91603</strain>
        <tissue evidence="1">Leaf</tissue>
    </source>
</reference>
<keyword evidence="2" id="KW-1185">Reference proteome</keyword>
<dbReference type="EMBL" id="JAJSOW010000100">
    <property type="protein sequence ID" value="KAI9184743.1"/>
    <property type="molecule type" value="Genomic_DNA"/>
</dbReference>
<proteinExistence type="predicted"/>
<organism evidence="1 2">
    <name type="scientific">Acer negundo</name>
    <name type="common">Box elder</name>
    <dbReference type="NCBI Taxonomy" id="4023"/>
    <lineage>
        <taxon>Eukaryota</taxon>
        <taxon>Viridiplantae</taxon>
        <taxon>Streptophyta</taxon>
        <taxon>Embryophyta</taxon>
        <taxon>Tracheophyta</taxon>
        <taxon>Spermatophyta</taxon>
        <taxon>Magnoliopsida</taxon>
        <taxon>eudicotyledons</taxon>
        <taxon>Gunneridae</taxon>
        <taxon>Pentapetalae</taxon>
        <taxon>rosids</taxon>
        <taxon>malvids</taxon>
        <taxon>Sapindales</taxon>
        <taxon>Sapindaceae</taxon>
        <taxon>Hippocastanoideae</taxon>
        <taxon>Acereae</taxon>
        <taxon>Acer</taxon>
    </lineage>
</organism>
<gene>
    <name evidence="1" type="ORF">LWI28_000696</name>
</gene>
<sequence>MKKTWISRGILIADTLMGDGSLHSLLYSTAPAHAKSTEKILQILRATPIHSTKLYTNLKIRLVNRRYDY</sequence>
<accession>A0AAD5NW00</accession>
<name>A0AAD5NW00_ACENE</name>